<keyword evidence="8 9" id="KW-0472">Membrane</keyword>
<keyword evidence="3 9" id="KW-1003">Cell membrane</keyword>
<evidence type="ECO:0000256" key="6">
    <source>
        <dbReference type="ARBA" id="ARBA00022989"/>
    </source>
</evidence>
<dbReference type="Pfam" id="PF02416">
    <property type="entry name" value="TatA_B_E"/>
    <property type="match status" value="1"/>
</dbReference>
<dbReference type="GO" id="GO:0033281">
    <property type="term" value="C:TAT protein transport complex"/>
    <property type="evidence" value="ECO:0007669"/>
    <property type="project" value="UniProtKB-UniRule"/>
</dbReference>
<evidence type="ECO:0000313" key="13">
    <source>
        <dbReference type="Proteomes" id="UP000253817"/>
    </source>
</evidence>
<dbReference type="InterPro" id="IPR006312">
    <property type="entry name" value="TatA/E"/>
</dbReference>
<keyword evidence="6 9" id="KW-1133">Transmembrane helix</keyword>
<keyword evidence="5 9" id="KW-0653">Protein transport</keyword>
<comment type="function">
    <text evidence="9">Part of the twin-arginine translocation (Tat) system that transports large folded proteins containing a characteristic twin-arginine motif in their signal peptide across membranes. TatA could form the protein-conducting channel of the Tat system.</text>
</comment>
<evidence type="ECO:0000256" key="8">
    <source>
        <dbReference type="ARBA" id="ARBA00023136"/>
    </source>
</evidence>
<reference evidence="12" key="3">
    <citation type="journal article" date="2019" name="Microbiol. Resour. Announc.">
        <title>Draft Genome Sequences of Type Strains of Gordonibacter faecihominis, Paraeggerthella hongkongensis, Parvibacter caecicola,Slackia equolifaciens, Slackia faecicanis, and Slackia isoflavoniconvertens.</title>
        <authorList>
            <person name="Danylec N."/>
            <person name="Stoll D.A."/>
            <person name="Dotsch A."/>
            <person name="Huch M."/>
        </authorList>
    </citation>
    <scope>NUCLEOTIDE SEQUENCE</scope>
    <source>
        <strain evidence="12">DSM 16107</strain>
    </source>
</reference>
<evidence type="ECO:0000313" key="11">
    <source>
        <dbReference type="EMBL" id="RDB69500.1"/>
    </source>
</evidence>
<keyword evidence="7 9" id="KW-0811">Translocation</keyword>
<reference evidence="14" key="2">
    <citation type="submission" date="2018-05" db="EMBL/GenBank/DDBJ databases">
        <title>Genome Sequencing of selected type strains of the family Eggerthellaceae.</title>
        <authorList>
            <person name="Danylec N."/>
            <person name="Stoll D.A."/>
            <person name="Doetsch A."/>
            <person name="Huch M."/>
        </authorList>
    </citation>
    <scope>NUCLEOTIDE SEQUENCE [LARGE SCALE GENOMIC DNA]</scope>
    <source>
        <strain evidence="14">DSM 16107</strain>
    </source>
</reference>
<reference evidence="11 13" key="1">
    <citation type="journal article" date="2018" name="Elife">
        <title>Discovery and characterization of a prevalent human gut bacterial enzyme sufficient for the inactivation of a family of plant toxins.</title>
        <authorList>
            <person name="Koppel N."/>
            <person name="Bisanz J.E."/>
            <person name="Pandelia M.E."/>
            <person name="Turnbaugh P.J."/>
            <person name="Balskus E.P."/>
        </authorList>
    </citation>
    <scope>NUCLEOTIDE SEQUENCE [LARGE SCALE GENOMIC DNA]</scope>
    <source>
        <strain evidence="11 13">DSM 16107</strain>
    </source>
</reference>
<dbReference type="NCBIfam" id="TIGR01411">
    <property type="entry name" value="tatAE"/>
    <property type="match status" value="1"/>
</dbReference>
<evidence type="ECO:0000256" key="1">
    <source>
        <dbReference type="ARBA" id="ARBA00004162"/>
    </source>
</evidence>
<comment type="similarity">
    <text evidence="9">Belongs to the TatA/E family.</text>
</comment>
<gene>
    <name evidence="9" type="primary">tatA</name>
    <name evidence="11" type="ORF">C1876_06955</name>
    <name evidence="12" type="ORF">DMP09_17510</name>
</gene>
<dbReference type="GO" id="GO:0008320">
    <property type="term" value="F:protein transmembrane transporter activity"/>
    <property type="evidence" value="ECO:0007669"/>
    <property type="project" value="UniProtKB-UniRule"/>
</dbReference>
<evidence type="ECO:0000256" key="3">
    <source>
        <dbReference type="ARBA" id="ARBA00022475"/>
    </source>
</evidence>
<dbReference type="EMBL" id="PPTT01000009">
    <property type="protein sequence ID" value="RDB69500.1"/>
    <property type="molecule type" value="Genomic_DNA"/>
</dbReference>
<dbReference type="RefSeq" id="WP_114545990.1">
    <property type="nucleotide sequence ID" value="NZ_CALJMG010000083.1"/>
</dbReference>
<proteinExistence type="inferred from homology"/>
<comment type="subcellular location">
    <subcellularLocation>
        <location evidence="1 9">Cell membrane</location>
        <topology evidence="1 9">Single-pass membrane protein</topology>
    </subcellularLocation>
</comment>
<evidence type="ECO:0000313" key="14">
    <source>
        <dbReference type="Proteomes" id="UP000270112"/>
    </source>
</evidence>
<sequence>MKILGMGMPELLIILAVALLIFGPKNLPKLGASIGKTMKGLREGLGNDEKVVEVENADLSVEDEDAEEPAPAAPAKKTVKVAKKAEPVA</sequence>
<protein>
    <recommendedName>
        <fullName evidence="9">Sec-independent protein translocase protein TatA</fullName>
    </recommendedName>
</protein>
<keyword evidence="4 9" id="KW-0812">Transmembrane</keyword>
<comment type="subunit">
    <text evidence="9">The Tat system comprises two distinct complexes: a TatABC complex, containing multiple copies of TatA, TatB and TatC subunits, and a separate TatA complex, containing only TatA subunits. Substrates initially bind to the TatABC complex, which probably triggers association of the separate TatA complex to form the active translocon.</text>
</comment>
<name>A0A3N0INU6_9ACTN</name>
<keyword evidence="13" id="KW-1185">Reference proteome</keyword>
<evidence type="ECO:0000256" key="10">
    <source>
        <dbReference type="SAM" id="MobiDB-lite"/>
    </source>
</evidence>
<evidence type="ECO:0000256" key="2">
    <source>
        <dbReference type="ARBA" id="ARBA00022448"/>
    </source>
</evidence>
<feature type="region of interest" description="Disordered" evidence="10">
    <location>
        <begin position="59"/>
        <end position="89"/>
    </location>
</feature>
<dbReference type="AlphaFoldDB" id="A0A3N0INU6"/>
<evidence type="ECO:0000256" key="5">
    <source>
        <dbReference type="ARBA" id="ARBA00022927"/>
    </source>
</evidence>
<keyword evidence="2 9" id="KW-0813">Transport</keyword>
<evidence type="ECO:0000256" key="4">
    <source>
        <dbReference type="ARBA" id="ARBA00022692"/>
    </source>
</evidence>
<dbReference type="HAMAP" id="MF_00236">
    <property type="entry name" value="TatA_E"/>
    <property type="match status" value="1"/>
</dbReference>
<evidence type="ECO:0000256" key="9">
    <source>
        <dbReference type="HAMAP-Rule" id="MF_00236"/>
    </source>
</evidence>
<dbReference type="InterPro" id="IPR003369">
    <property type="entry name" value="TatA/B/E"/>
</dbReference>
<organism evidence="12 14">
    <name type="scientific">Eggerthella sinensis</name>
    <dbReference type="NCBI Taxonomy" id="242230"/>
    <lineage>
        <taxon>Bacteria</taxon>
        <taxon>Bacillati</taxon>
        <taxon>Actinomycetota</taxon>
        <taxon>Coriobacteriia</taxon>
        <taxon>Eggerthellales</taxon>
        <taxon>Eggerthellaceae</taxon>
        <taxon>Eggerthella</taxon>
    </lineage>
</organism>
<dbReference type="PANTHER" id="PTHR42982:SF1">
    <property type="entry name" value="SEC-INDEPENDENT PROTEIN TRANSLOCASE PROTEIN TATA"/>
    <property type="match status" value="1"/>
</dbReference>
<dbReference type="Proteomes" id="UP000270112">
    <property type="component" value="Unassembled WGS sequence"/>
</dbReference>
<dbReference type="PANTHER" id="PTHR42982">
    <property type="entry name" value="SEC-INDEPENDENT PROTEIN TRANSLOCASE PROTEIN TATA"/>
    <property type="match status" value="1"/>
</dbReference>
<dbReference type="GO" id="GO:0043953">
    <property type="term" value="P:protein transport by the Tat complex"/>
    <property type="evidence" value="ECO:0007669"/>
    <property type="project" value="UniProtKB-UniRule"/>
</dbReference>
<dbReference type="Gene3D" id="1.20.5.3310">
    <property type="match status" value="1"/>
</dbReference>
<dbReference type="OrthoDB" id="9800908at2"/>
<comment type="caution">
    <text evidence="12">The sequence shown here is derived from an EMBL/GenBank/DDBJ whole genome shotgun (WGS) entry which is preliminary data.</text>
</comment>
<dbReference type="PRINTS" id="PR01506">
    <property type="entry name" value="TATBPROTEIN"/>
</dbReference>
<evidence type="ECO:0000313" key="12">
    <source>
        <dbReference type="EMBL" id="RNM38517.1"/>
    </source>
</evidence>
<evidence type="ECO:0000256" key="7">
    <source>
        <dbReference type="ARBA" id="ARBA00023010"/>
    </source>
</evidence>
<dbReference type="EMBL" id="QICC01000160">
    <property type="protein sequence ID" value="RNM38517.1"/>
    <property type="molecule type" value="Genomic_DNA"/>
</dbReference>
<dbReference type="Proteomes" id="UP000253817">
    <property type="component" value="Unassembled WGS sequence"/>
</dbReference>
<accession>A0A3N0INU6</accession>